<dbReference type="Proteomes" id="UP000827872">
    <property type="component" value="Linkage Group LG07"/>
</dbReference>
<dbReference type="EMBL" id="CM037620">
    <property type="protein sequence ID" value="KAH7994428.1"/>
    <property type="molecule type" value="Genomic_DNA"/>
</dbReference>
<protein>
    <submittedName>
        <fullName evidence="1">Uncharacterized protein</fullName>
    </submittedName>
</protein>
<evidence type="ECO:0000313" key="2">
    <source>
        <dbReference type="Proteomes" id="UP000827872"/>
    </source>
</evidence>
<sequence length="84" mass="10119">MTPALRKGPAAAETRLSFCKTRFYMGLYQKKRPAHSFYDDLIDEQFMEAIIDNTPEHTFTPAFEDFVHNAFRFWRKYREKLHLQ</sequence>
<comment type="caution">
    <text evidence="1">The sequence shown here is derived from an EMBL/GenBank/DDBJ whole genome shotgun (WGS) entry which is preliminary data.</text>
</comment>
<reference evidence="1" key="1">
    <citation type="submission" date="2021-08" db="EMBL/GenBank/DDBJ databases">
        <title>The first chromosome-level gecko genome reveals the dynamic sex chromosomes of Neotropical dwarf geckos (Sphaerodactylidae: Sphaerodactylus).</title>
        <authorList>
            <person name="Pinto B.J."/>
            <person name="Keating S.E."/>
            <person name="Gamble T."/>
        </authorList>
    </citation>
    <scope>NUCLEOTIDE SEQUENCE</scope>
    <source>
        <strain evidence="1">TG3544</strain>
    </source>
</reference>
<proteinExistence type="predicted"/>
<organism evidence="1 2">
    <name type="scientific">Sphaerodactylus townsendi</name>
    <dbReference type="NCBI Taxonomy" id="933632"/>
    <lineage>
        <taxon>Eukaryota</taxon>
        <taxon>Metazoa</taxon>
        <taxon>Chordata</taxon>
        <taxon>Craniata</taxon>
        <taxon>Vertebrata</taxon>
        <taxon>Euteleostomi</taxon>
        <taxon>Lepidosauria</taxon>
        <taxon>Squamata</taxon>
        <taxon>Bifurcata</taxon>
        <taxon>Gekkota</taxon>
        <taxon>Sphaerodactylidae</taxon>
        <taxon>Sphaerodactylus</taxon>
    </lineage>
</organism>
<keyword evidence="2" id="KW-1185">Reference proteome</keyword>
<evidence type="ECO:0000313" key="1">
    <source>
        <dbReference type="EMBL" id="KAH7994428.1"/>
    </source>
</evidence>
<accession>A0ACB8EPD3</accession>
<name>A0ACB8EPD3_9SAUR</name>
<gene>
    <name evidence="1" type="ORF">K3G42_006046</name>
</gene>